<dbReference type="Pfam" id="PF26639">
    <property type="entry name" value="Het-6_barrel"/>
    <property type="match status" value="1"/>
</dbReference>
<dbReference type="OrthoDB" id="2157530at2759"/>
<dbReference type="Proteomes" id="UP000184330">
    <property type="component" value="Unassembled WGS sequence"/>
</dbReference>
<reference evidence="2 3" key="1">
    <citation type="submission" date="2016-03" db="EMBL/GenBank/DDBJ databases">
        <authorList>
            <person name="Ploux O."/>
        </authorList>
    </citation>
    <scope>NUCLEOTIDE SEQUENCE [LARGE SCALE GENOMIC DNA]</scope>
    <source>
        <strain evidence="2 3">UAMH 11012</strain>
    </source>
</reference>
<dbReference type="InterPro" id="IPR052895">
    <property type="entry name" value="HetReg/Transcr_Mod"/>
</dbReference>
<evidence type="ECO:0000259" key="1">
    <source>
        <dbReference type="Pfam" id="PF06985"/>
    </source>
</evidence>
<name>A0A1L7XN72_9HELO</name>
<organism evidence="2 3">
    <name type="scientific">Phialocephala subalpina</name>
    <dbReference type="NCBI Taxonomy" id="576137"/>
    <lineage>
        <taxon>Eukaryota</taxon>
        <taxon>Fungi</taxon>
        <taxon>Dikarya</taxon>
        <taxon>Ascomycota</taxon>
        <taxon>Pezizomycotina</taxon>
        <taxon>Leotiomycetes</taxon>
        <taxon>Helotiales</taxon>
        <taxon>Mollisiaceae</taxon>
        <taxon>Phialocephala</taxon>
        <taxon>Phialocephala fortinii species complex</taxon>
    </lineage>
</organism>
<dbReference type="InterPro" id="IPR010730">
    <property type="entry name" value="HET"/>
</dbReference>
<dbReference type="Pfam" id="PF06985">
    <property type="entry name" value="HET"/>
    <property type="match status" value="1"/>
</dbReference>
<dbReference type="PANTHER" id="PTHR24148:SF73">
    <property type="entry name" value="HET DOMAIN PROTEIN (AFU_ORTHOLOGUE AFUA_8G01020)"/>
    <property type="match status" value="1"/>
</dbReference>
<dbReference type="EMBL" id="FJOG01000037">
    <property type="protein sequence ID" value="CZR66483.1"/>
    <property type="molecule type" value="Genomic_DNA"/>
</dbReference>
<proteinExistence type="predicted"/>
<feature type="domain" description="Heterokaryon incompatibility" evidence="1">
    <location>
        <begin position="36"/>
        <end position="186"/>
    </location>
</feature>
<protein>
    <recommendedName>
        <fullName evidence="1">Heterokaryon incompatibility domain-containing protein</fullName>
    </recommendedName>
</protein>
<evidence type="ECO:0000313" key="3">
    <source>
        <dbReference type="Proteomes" id="UP000184330"/>
    </source>
</evidence>
<keyword evidence="3" id="KW-1185">Reference proteome</keyword>
<dbReference type="AlphaFoldDB" id="A0A1L7XN72"/>
<evidence type="ECO:0000313" key="2">
    <source>
        <dbReference type="EMBL" id="CZR66483.1"/>
    </source>
</evidence>
<sequence>MYGENEIQVLEILPGTESSIIQCQLEHIILGRPAQYNALSYTWGDPIALRIEITVNGHKLRVTENCKLALQELRREAKVNSKIQVIWIDAICINQGDPEERRQQVLIMRSIYIGAQNLIIWLGPEADDSVKAIEILTKFVRCECEGPKHLQEWQKYFEGPSRYKHWLSIAKFFSRSWFRRVWVVQEYTAFANKNEPEFYCRSNRLKRSAINLAALAGDFWMNTSPIYPPGKEYKADNEYVSRARAVYPTFSGGLRCIMGMAVDSIKRPRVAADAALYLFAKIFVNTERQATDPRDIIYAHLHSIPEIDPDSDLQEAKAYKDLVRSTSNGFAVVETGEISRYVIPYLPDLIVDYNASLEDVSASLVQYIVHATNKLNILSLCYQDSTYKSRKWALDLSSLSWHTPGSILAGTFLFASRHDSFRASKAVDASATFSDNLSILSIKGFRWSKVQRVFQDLLPGVEDQDQITGYIQPRLAKVILNYSMEVGFCGTLKEAALAFVEAHSSSSNQSGHPKTSNPDHSSRTPFLTENGNFGYGWRWVRIRDYVCVILGCDVPLILRPSLDCWELIGDCYVPGIMKGEAMEELKNARVELTTFDCI</sequence>
<accession>A0A1L7XN72</accession>
<gene>
    <name evidence="2" type="ORF">PAC_16384</name>
</gene>
<dbReference type="PANTHER" id="PTHR24148">
    <property type="entry name" value="ANKYRIN REPEAT DOMAIN-CONTAINING PROTEIN 39 HOMOLOG-RELATED"/>
    <property type="match status" value="1"/>
</dbReference>